<name>A0ABS5UQY0_9BIFI</name>
<keyword evidence="2" id="KW-1185">Reference proteome</keyword>
<dbReference type="RefSeq" id="WP_214358490.1">
    <property type="nucleotide sequence ID" value="NZ_JAFEJS010000007.1"/>
</dbReference>
<comment type="caution">
    <text evidence="1">The sequence shown here is derived from an EMBL/GenBank/DDBJ whole genome shotgun (WGS) entry which is preliminary data.</text>
</comment>
<proteinExistence type="predicted"/>
<reference evidence="1 2" key="1">
    <citation type="journal article" date="2021" name="Environ. Microbiol.">
        <title>Genetic insights into the dark matter of the mammalian gut microbiota through targeted genome reconstruction.</title>
        <authorList>
            <person name="Lugli G.A."/>
            <person name="Alessandri G."/>
            <person name="Milani C."/>
            <person name="Viappiani A."/>
            <person name="Fontana F."/>
            <person name="Tarracchini C."/>
            <person name="Mancabelli L."/>
            <person name="Argentini C."/>
            <person name="Ruiz L."/>
            <person name="Margolles A."/>
            <person name="van Sinderen D."/>
            <person name="Turroni F."/>
            <person name="Ventura M."/>
        </authorList>
    </citation>
    <scope>NUCLEOTIDE SEQUENCE [LARGE SCALE GENOMIC DNA]</scope>
    <source>
        <strain evidence="1 2">MA2</strain>
    </source>
</reference>
<evidence type="ECO:0000313" key="1">
    <source>
        <dbReference type="EMBL" id="MBT1173228.1"/>
    </source>
</evidence>
<sequence>MDPTSYVVGAYASLPSGRDDQERYYALLGSDASIDGSELPFPGDLADPDSRAWLARALPGHWHRNTVTMIPGTMQRIGRDPRFGLACGDETGRLAAVAQLIAAREAIADMADIRGANDVAFIEIHTGPTGRADASAMRRTLDEITAWDWLGTGIVIEHCDRFIAGRKPEKGFLPIDDEIALCRDAGIGLTVNWGRSCVEGRDAWLPAEHIRRAADAGVLVGLMFSGAGPEATRYGYEWIDGHLPMAPDEPTSWMDAAAVGECARLAAASPALAYVGAKVCVPAEADLDERAAFLSHIRDAAGFGGRV</sequence>
<dbReference type="InterPro" id="IPR032344">
    <property type="entry name" value="DUF4862"/>
</dbReference>
<dbReference type="Proteomes" id="UP000773064">
    <property type="component" value="Unassembled WGS sequence"/>
</dbReference>
<gene>
    <name evidence="1" type="ORF">JS528_07660</name>
</gene>
<evidence type="ECO:0000313" key="2">
    <source>
        <dbReference type="Proteomes" id="UP000773064"/>
    </source>
</evidence>
<accession>A0ABS5UQY0</accession>
<dbReference type="Pfam" id="PF16154">
    <property type="entry name" value="DUF4862"/>
    <property type="match status" value="1"/>
</dbReference>
<protein>
    <submittedName>
        <fullName evidence="1">DUF4862 family protein</fullName>
    </submittedName>
</protein>
<dbReference type="EMBL" id="JAFEJS010000007">
    <property type="protein sequence ID" value="MBT1173228.1"/>
    <property type="molecule type" value="Genomic_DNA"/>
</dbReference>
<organism evidence="1 2">
    <name type="scientific">Bifidobacterium santillanense</name>
    <dbReference type="NCBI Taxonomy" id="2809028"/>
    <lineage>
        <taxon>Bacteria</taxon>
        <taxon>Bacillati</taxon>
        <taxon>Actinomycetota</taxon>
        <taxon>Actinomycetes</taxon>
        <taxon>Bifidobacteriales</taxon>
        <taxon>Bifidobacteriaceae</taxon>
        <taxon>Bifidobacterium</taxon>
    </lineage>
</organism>